<proteinExistence type="predicted"/>
<dbReference type="CDD" id="cd05828">
    <property type="entry name" value="Sortase_D_1"/>
    <property type="match status" value="1"/>
</dbReference>
<dbReference type="GO" id="GO:0016787">
    <property type="term" value="F:hydrolase activity"/>
    <property type="evidence" value="ECO:0007669"/>
    <property type="project" value="UniProtKB-KW"/>
</dbReference>
<evidence type="ECO:0000256" key="2">
    <source>
        <dbReference type="PIRSR" id="PIRSR605754-1"/>
    </source>
</evidence>
<keyword evidence="5" id="KW-1185">Reference proteome</keyword>
<dbReference type="InterPro" id="IPR023365">
    <property type="entry name" value="Sortase_dom-sf"/>
</dbReference>
<dbReference type="NCBIfam" id="NF033746">
    <property type="entry name" value="class_D_sortase"/>
    <property type="match status" value="1"/>
</dbReference>
<dbReference type="Gene3D" id="2.40.260.10">
    <property type="entry name" value="Sortase"/>
    <property type="match status" value="1"/>
</dbReference>
<protein>
    <submittedName>
        <fullName evidence="4">Class D sortase</fullName>
    </submittedName>
</protein>
<evidence type="ECO:0000313" key="4">
    <source>
        <dbReference type="EMBL" id="RNA70189.1"/>
    </source>
</evidence>
<organism evidence="4 5">
    <name type="scientific">Alteribacter keqinensis</name>
    <dbReference type="NCBI Taxonomy" id="2483800"/>
    <lineage>
        <taxon>Bacteria</taxon>
        <taxon>Bacillati</taxon>
        <taxon>Bacillota</taxon>
        <taxon>Bacilli</taxon>
        <taxon>Bacillales</taxon>
        <taxon>Bacillaceae</taxon>
        <taxon>Alteribacter</taxon>
    </lineage>
</organism>
<feature type="compositionally biased region" description="Basic and acidic residues" evidence="3">
    <location>
        <begin position="63"/>
        <end position="74"/>
    </location>
</feature>
<accession>A0A3M7TY41</accession>
<evidence type="ECO:0000256" key="3">
    <source>
        <dbReference type="SAM" id="MobiDB-lite"/>
    </source>
</evidence>
<evidence type="ECO:0000313" key="5">
    <source>
        <dbReference type="Proteomes" id="UP000278746"/>
    </source>
</evidence>
<dbReference type="NCBIfam" id="TIGR01076">
    <property type="entry name" value="sortase_fam"/>
    <property type="match status" value="1"/>
</dbReference>
<feature type="active site" description="Acyl-thioester intermediate" evidence="2">
    <location>
        <position position="205"/>
    </location>
</feature>
<dbReference type="Proteomes" id="UP000278746">
    <property type="component" value="Unassembled WGS sequence"/>
</dbReference>
<dbReference type="InterPro" id="IPR053525">
    <property type="entry name" value="Sortase_D"/>
</dbReference>
<comment type="caution">
    <text evidence="4">The sequence shown here is derived from an EMBL/GenBank/DDBJ whole genome shotgun (WGS) entry which is preliminary data.</text>
</comment>
<feature type="compositionally biased region" description="Acidic residues" evidence="3">
    <location>
        <begin position="75"/>
        <end position="86"/>
    </location>
</feature>
<keyword evidence="1" id="KW-0378">Hydrolase</keyword>
<dbReference type="RefSeq" id="WP_122897732.1">
    <property type="nucleotide sequence ID" value="NZ_RHIB01000001.1"/>
</dbReference>
<dbReference type="AlphaFoldDB" id="A0A3M7TY41"/>
<feature type="active site" description="Proton donor/acceptor" evidence="2">
    <location>
        <position position="148"/>
    </location>
</feature>
<dbReference type="InterPro" id="IPR041999">
    <property type="entry name" value="Sortase_D_1"/>
</dbReference>
<gene>
    <name evidence="4" type="ORF">EBO34_09760</name>
</gene>
<dbReference type="InterPro" id="IPR005754">
    <property type="entry name" value="Sortase"/>
</dbReference>
<name>A0A3M7TY41_9BACI</name>
<dbReference type="SUPFAM" id="SSF63817">
    <property type="entry name" value="Sortase"/>
    <property type="match status" value="1"/>
</dbReference>
<evidence type="ECO:0000256" key="1">
    <source>
        <dbReference type="ARBA" id="ARBA00022801"/>
    </source>
</evidence>
<dbReference type="OrthoDB" id="165822at2"/>
<reference evidence="4 5" key="1">
    <citation type="submission" date="2018-10" db="EMBL/GenBank/DDBJ databases">
        <title>Bacillus Keqinensis sp. nov., a moderately halophilic bacterium isolated from a saline-alkaline lake.</title>
        <authorList>
            <person name="Wang H."/>
        </authorList>
    </citation>
    <scope>NUCLEOTIDE SEQUENCE [LARGE SCALE GENOMIC DNA]</scope>
    <source>
        <strain evidence="4 5">KQ-3</strain>
    </source>
</reference>
<dbReference type="EMBL" id="RHIB01000001">
    <property type="protein sequence ID" value="RNA70189.1"/>
    <property type="molecule type" value="Genomic_DNA"/>
</dbReference>
<dbReference type="Pfam" id="PF04203">
    <property type="entry name" value="Sortase"/>
    <property type="match status" value="1"/>
</dbReference>
<feature type="region of interest" description="Disordered" evidence="3">
    <location>
        <begin position="55"/>
        <end position="93"/>
    </location>
</feature>
<sequence length="234" mass="25916">MDNQKNNRRRMKRFILLSLSIAMITGGFWFTTTTAYTFLKGYMLFKSGEAAVSAEVEEEPEVEEKSQVEEKPEPAEEESPAVDEGESGPLYPERPEIGDLIGELYIPKLEATLPIYHGTDEDELEKGVGHFAGSVLPGENDNAVLAGHRDTVFRELGSVGVNDILIVTTAAGEFEYKVKNVRIVDEDDRTVIVPKPRATLTVSTCYPFTFVGSAPERYVLVAELRGGGRERGRK</sequence>